<name>A0A0J5W8H7_BURCE</name>
<accession>A0A0J5W8H7</accession>
<dbReference type="PATRIC" id="fig|292.27.peg.7631"/>
<dbReference type="EMBL" id="LDWR01000066">
    <property type="protein sequence ID" value="KML47147.1"/>
    <property type="molecule type" value="Genomic_DNA"/>
</dbReference>
<evidence type="ECO:0000313" key="1">
    <source>
        <dbReference type="EMBL" id="KML47147.1"/>
    </source>
</evidence>
<evidence type="ECO:0000313" key="2">
    <source>
        <dbReference type="Proteomes" id="UP000036338"/>
    </source>
</evidence>
<protein>
    <submittedName>
        <fullName evidence="1">Uncharacterized protein</fullName>
    </submittedName>
</protein>
<proteinExistence type="predicted"/>
<sequence length="136" mass="14826">MRKQDTIALIVDPDSGERIHDIAAIVRHTWVVTSPVNDAVVKQIRIASAALSGQAGESRITTFLRYGSDRESWCAGILDAVDDHHNSTMHRDGYSILEVYGTPLSARLRQAVSSLGFSGFRSTATGFRATRHASAE</sequence>
<organism evidence="1 2">
    <name type="scientific">Burkholderia cepacia</name>
    <name type="common">Pseudomonas cepacia</name>
    <dbReference type="NCBI Taxonomy" id="292"/>
    <lineage>
        <taxon>Bacteria</taxon>
        <taxon>Pseudomonadati</taxon>
        <taxon>Pseudomonadota</taxon>
        <taxon>Betaproteobacteria</taxon>
        <taxon>Burkholderiales</taxon>
        <taxon>Burkholderiaceae</taxon>
        <taxon>Burkholderia</taxon>
        <taxon>Burkholderia cepacia complex</taxon>
    </lineage>
</organism>
<comment type="caution">
    <text evidence="1">The sequence shown here is derived from an EMBL/GenBank/DDBJ whole genome shotgun (WGS) entry which is preliminary data.</text>
</comment>
<dbReference type="AlphaFoldDB" id="A0A0J5W8H7"/>
<dbReference type="RefSeq" id="WP_048251105.1">
    <property type="nucleotide sequence ID" value="NZ_LDWR01000066.1"/>
</dbReference>
<gene>
    <name evidence="1" type="ORF">VL15_33555</name>
</gene>
<reference evidence="1 2" key="1">
    <citation type="submission" date="2015-05" db="EMBL/GenBank/DDBJ databases">
        <title>Draft genome of Burkholderia cepacia LK29.</title>
        <authorList>
            <person name="Chan X.Y."/>
        </authorList>
    </citation>
    <scope>NUCLEOTIDE SEQUENCE [LARGE SCALE GENOMIC DNA]</scope>
    <source>
        <strain evidence="1 2">LK29</strain>
    </source>
</reference>
<dbReference type="Proteomes" id="UP000036338">
    <property type="component" value="Unassembled WGS sequence"/>
</dbReference>